<dbReference type="InterPro" id="IPR025516">
    <property type="entry name" value="DUF4404"/>
</dbReference>
<dbReference type="AlphaFoldDB" id="A0A7C5HIV0"/>
<organism evidence="1">
    <name type="scientific">Chlorobaculum parvum</name>
    <dbReference type="NCBI Taxonomy" id="274539"/>
    <lineage>
        <taxon>Bacteria</taxon>
        <taxon>Pseudomonadati</taxon>
        <taxon>Chlorobiota</taxon>
        <taxon>Chlorobiia</taxon>
        <taxon>Chlorobiales</taxon>
        <taxon>Chlorobiaceae</taxon>
        <taxon>Chlorobaculum</taxon>
    </lineage>
</organism>
<evidence type="ECO:0000313" key="1">
    <source>
        <dbReference type="EMBL" id="HHE33003.1"/>
    </source>
</evidence>
<reference evidence="1" key="1">
    <citation type="journal article" date="2020" name="mSystems">
        <title>Genome- and Community-Level Interaction Insights into Carbon Utilization and Element Cycling Functions of Hydrothermarchaeota in Hydrothermal Sediment.</title>
        <authorList>
            <person name="Zhou Z."/>
            <person name="Liu Y."/>
            <person name="Xu W."/>
            <person name="Pan J."/>
            <person name="Luo Z.H."/>
            <person name="Li M."/>
        </authorList>
    </citation>
    <scope>NUCLEOTIDE SEQUENCE [LARGE SCALE GENOMIC DNA]</scope>
    <source>
        <strain evidence="1">HyVt-633</strain>
    </source>
</reference>
<dbReference type="Pfam" id="PF14357">
    <property type="entry name" value="DUF4404"/>
    <property type="match status" value="1"/>
</dbReference>
<gene>
    <name evidence="1" type="ORF">ENL07_10395</name>
</gene>
<sequence>MEQQKLRELLETLHQELGQVGTVDEKTEEVLSSLRVDISKLVKDGTKACEEEESMTARMSDAVGHFEEDHPRLSMLIQHVLDSLARMGL</sequence>
<dbReference type="Proteomes" id="UP000886058">
    <property type="component" value="Unassembled WGS sequence"/>
</dbReference>
<protein>
    <submittedName>
        <fullName evidence="1">DUF4404 family protein</fullName>
    </submittedName>
</protein>
<dbReference type="EMBL" id="DRSQ01000228">
    <property type="protein sequence ID" value="HHE33003.1"/>
    <property type="molecule type" value="Genomic_DNA"/>
</dbReference>
<accession>A0A7C5HIV0</accession>
<name>A0A7C5HIV0_9CHLB</name>
<comment type="caution">
    <text evidence="1">The sequence shown here is derived from an EMBL/GenBank/DDBJ whole genome shotgun (WGS) entry which is preliminary data.</text>
</comment>
<proteinExistence type="predicted"/>